<comment type="function">
    <text evidence="4">Methyltransferase required for the conversion of 2-polyprenyl-6-methoxy-1,4-benzoquinol (DDMQH2) to 2-polyprenyl-3-methyl-6-methoxy-1,4-benzoquinol (DMQH2).</text>
</comment>
<comment type="catalytic activity">
    <reaction evidence="4">
        <text>a 2-methoxy-6-(all-trans-polyprenyl)benzene-1,4-diol + S-adenosyl-L-methionine = a 5-methoxy-2-methyl-3-(all-trans-polyprenyl)benzene-1,4-diol + S-adenosyl-L-homocysteine + H(+)</text>
        <dbReference type="Rhea" id="RHEA:28286"/>
        <dbReference type="Rhea" id="RHEA-COMP:10858"/>
        <dbReference type="Rhea" id="RHEA-COMP:10859"/>
        <dbReference type="ChEBI" id="CHEBI:15378"/>
        <dbReference type="ChEBI" id="CHEBI:57856"/>
        <dbReference type="ChEBI" id="CHEBI:59789"/>
        <dbReference type="ChEBI" id="CHEBI:84166"/>
        <dbReference type="ChEBI" id="CHEBI:84167"/>
        <dbReference type="EC" id="2.1.1.201"/>
    </reaction>
</comment>
<feature type="binding site" evidence="4">
    <location>
        <position position="141"/>
    </location>
    <ligand>
        <name>S-adenosyl-L-methionine</name>
        <dbReference type="ChEBI" id="CHEBI:59789"/>
    </ligand>
</feature>
<keyword evidence="4" id="KW-0999">Mitochondrion inner membrane</keyword>
<dbReference type="CDD" id="cd02440">
    <property type="entry name" value="AdoMet_MTases"/>
    <property type="match status" value="1"/>
</dbReference>
<dbReference type="GO" id="GO:0031314">
    <property type="term" value="C:extrinsic component of mitochondrial inner membrane"/>
    <property type="evidence" value="ECO:0007669"/>
    <property type="project" value="UniProtKB-UniRule"/>
</dbReference>
<comment type="pathway">
    <text evidence="4">Cofactor biosynthesis; ubiquinone biosynthesis.</text>
</comment>
<dbReference type="AlphaFoldDB" id="A0AAD2D122"/>
<dbReference type="PANTHER" id="PTHR43591:SF24">
    <property type="entry name" value="2-METHOXY-6-POLYPRENYL-1,4-BENZOQUINOL METHYLASE, MITOCHONDRIAL"/>
    <property type="match status" value="1"/>
</dbReference>
<accession>A0AAD2D122</accession>
<dbReference type="GO" id="GO:0008425">
    <property type="term" value="F:2-methoxy-6-polyprenyl-1,4-benzoquinol methyltransferase activity"/>
    <property type="evidence" value="ECO:0007669"/>
    <property type="project" value="UniProtKB-UniRule"/>
</dbReference>
<dbReference type="NCBIfam" id="TIGR01934">
    <property type="entry name" value="MenG_MenH_UbiE"/>
    <property type="match status" value="1"/>
</dbReference>
<sequence>MISRSMMFMRMQKGIVRGSRAFCSSGKKQKVDFGYEDINFDEKEDRVKEVFHKVANNYDLMNDVTSIGIHRLWKNYFVSQIGPMRKRPVIDAEGNPTEEYEPMKILDVAGGTGDIAFLMHEEVQKQRRTNANAAAEITISDINSSMLGVGMDRAKERGYTNFNWLEANAESIPSLKNDSFDLYTISFGIRNVTDRLKALKEAHRILRRGGRFMCLEFSEVKIPVWKEIYDVYSMNIIPFMGQIILNDSASYQYLAESIRKFPNQDQFASLIKEAGFKHVTYENLSGGICSIHSGYKL</sequence>
<comment type="caution">
    <text evidence="5">The sequence shown here is derived from an EMBL/GenBank/DDBJ whole genome shotgun (WGS) entry which is preliminary data.</text>
</comment>
<keyword evidence="4" id="KW-0472">Membrane</keyword>
<dbReference type="EMBL" id="CAMPGE010017940">
    <property type="protein sequence ID" value="CAI2376385.1"/>
    <property type="molecule type" value="Genomic_DNA"/>
</dbReference>
<keyword evidence="1 4" id="KW-0489">Methyltransferase</keyword>
<comment type="subunit">
    <text evidence="4">Component of a multi-subunit COQ enzyme complex.</text>
</comment>
<keyword evidence="3 4" id="KW-0949">S-adenosyl-L-methionine</keyword>
<dbReference type="Pfam" id="PF01209">
    <property type="entry name" value="Ubie_methyltran"/>
    <property type="match status" value="1"/>
</dbReference>
<gene>
    <name evidence="5" type="ORF">ECRASSUSDP1_LOCUS17755</name>
</gene>
<proteinExistence type="inferred from homology"/>
<organism evidence="5 6">
    <name type="scientific">Euplotes crassus</name>
    <dbReference type="NCBI Taxonomy" id="5936"/>
    <lineage>
        <taxon>Eukaryota</taxon>
        <taxon>Sar</taxon>
        <taxon>Alveolata</taxon>
        <taxon>Ciliophora</taxon>
        <taxon>Intramacronucleata</taxon>
        <taxon>Spirotrichea</taxon>
        <taxon>Hypotrichia</taxon>
        <taxon>Euplotida</taxon>
        <taxon>Euplotidae</taxon>
        <taxon>Moneuplotes</taxon>
    </lineage>
</organism>
<evidence type="ECO:0000313" key="5">
    <source>
        <dbReference type="EMBL" id="CAI2376385.1"/>
    </source>
</evidence>
<feature type="binding site" evidence="4">
    <location>
        <begin position="168"/>
        <end position="169"/>
    </location>
    <ligand>
        <name>S-adenosyl-L-methionine</name>
        <dbReference type="ChEBI" id="CHEBI:59789"/>
    </ligand>
</feature>
<name>A0AAD2D122_EUPCR</name>
<dbReference type="InterPro" id="IPR029063">
    <property type="entry name" value="SAM-dependent_MTases_sf"/>
</dbReference>
<keyword evidence="2 4" id="KW-0808">Transferase</keyword>
<dbReference type="SUPFAM" id="SSF53335">
    <property type="entry name" value="S-adenosyl-L-methionine-dependent methyltransferases"/>
    <property type="match status" value="1"/>
</dbReference>
<evidence type="ECO:0000256" key="3">
    <source>
        <dbReference type="ARBA" id="ARBA00022691"/>
    </source>
</evidence>
<keyword evidence="6" id="KW-1185">Reference proteome</keyword>
<feature type="binding site" evidence="4">
    <location>
        <position position="112"/>
    </location>
    <ligand>
        <name>S-adenosyl-L-methionine</name>
        <dbReference type="ChEBI" id="CHEBI:59789"/>
    </ligand>
</feature>
<dbReference type="Gene3D" id="3.40.50.150">
    <property type="entry name" value="Vaccinia Virus protein VP39"/>
    <property type="match status" value="1"/>
</dbReference>
<evidence type="ECO:0000256" key="1">
    <source>
        <dbReference type="ARBA" id="ARBA00022603"/>
    </source>
</evidence>
<evidence type="ECO:0000313" key="6">
    <source>
        <dbReference type="Proteomes" id="UP001295684"/>
    </source>
</evidence>
<dbReference type="InterPro" id="IPR004033">
    <property type="entry name" value="UbiE/COQ5_MeTrFase"/>
</dbReference>
<dbReference type="PROSITE" id="PS51608">
    <property type="entry name" value="SAM_MT_UBIE"/>
    <property type="match status" value="1"/>
</dbReference>
<dbReference type="GO" id="GO:0032259">
    <property type="term" value="P:methylation"/>
    <property type="evidence" value="ECO:0007669"/>
    <property type="project" value="UniProtKB-KW"/>
</dbReference>
<dbReference type="Proteomes" id="UP001295684">
    <property type="component" value="Unassembled WGS sequence"/>
</dbReference>
<feature type="binding site" evidence="4">
    <location>
        <position position="186"/>
    </location>
    <ligand>
        <name>S-adenosyl-L-methionine</name>
        <dbReference type="ChEBI" id="CHEBI:59789"/>
    </ligand>
</feature>
<evidence type="ECO:0000256" key="2">
    <source>
        <dbReference type="ARBA" id="ARBA00022679"/>
    </source>
</evidence>
<comment type="subcellular location">
    <subcellularLocation>
        <location evidence="4">Mitochondrion inner membrane</location>
        <topology evidence="4">Peripheral membrane protein</topology>
        <orientation evidence="4">Matrix side</orientation>
    </subcellularLocation>
</comment>
<dbReference type="HAMAP" id="MF_01813">
    <property type="entry name" value="MenG_UbiE_methyltr"/>
    <property type="match status" value="1"/>
</dbReference>
<reference evidence="5" key="1">
    <citation type="submission" date="2023-07" db="EMBL/GenBank/DDBJ databases">
        <authorList>
            <consortium name="AG Swart"/>
            <person name="Singh M."/>
            <person name="Singh A."/>
            <person name="Seah K."/>
            <person name="Emmerich C."/>
        </authorList>
    </citation>
    <scope>NUCLEOTIDE SEQUENCE</scope>
    <source>
        <strain evidence="5">DP1</strain>
    </source>
</reference>
<dbReference type="EC" id="2.1.1.201" evidence="4"/>
<dbReference type="PANTHER" id="PTHR43591">
    <property type="entry name" value="METHYLTRANSFERASE"/>
    <property type="match status" value="1"/>
</dbReference>
<protein>
    <recommendedName>
        <fullName evidence="4">2-methoxy-6-polyprenyl-1,4-benzoquinol methylase, mitochondrial</fullName>
        <ecNumber evidence="4">2.1.1.201</ecNumber>
    </recommendedName>
    <alternativeName>
        <fullName evidence="4">Ubiquinone biosynthesis methyltransferase COQ5</fullName>
    </alternativeName>
</protein>
<comment type="similarity">
    <text evidence="4">Belongs to the class I-like SAM-binding methyltransferase superfamily. MenG/UbiE family.</text>
</comment>
<keyword evidence="4" id="KW-0831">Ubiquinone biosynthesis</keyword>
<keyword evidence="4" id="KW-0496">Mitochondrion</keyword>
<evidence type="ECO:0000256" key="4">
    <source>
        <dbReference type="HAMAP-Rule" id="MF_03191"/>
    </source>
</evidence>